<dbReference type="RefSeq" id="XP_002951195.1">
    <property type="nucleotide sequence ID" value="XM_002951149.1"/>
</dbReference>
<keyword evidence="2" id="KW-1185">Reference proteome</keyword>
<proteinExistence type="predicted"/>
<dbReference type="EMBL" id="GL378343">
    <property type="protein sequence ID" value="EFJ47724.1"/>
    <property type="molecule type" value="Genomic_DNA"/>
</dbReference>
<dbReference type="KEGG" id="vcn:VOLCADRAFT_91787"/>
<dbReference type="Proteomes" id="UP000001058">
    <property type="component" value="Unassembled WGS sequence"/>
</dbReference>
<gene>
    <name evidence="1" type="ORF">VOLCADRAFT_91787</name>
</gene>
<reference evidence="1 2" key="1">
    <citation type="journal article" date="2010" name="Science">
        <title>Genomic analysis of organismal complexity in the multicellular green alga Volvox carteri.</title>
        <authorList>
            <person name="Prochnik S.E."/>
            <person name="Umen J."/>
            <person name="Nedelcu A.M."/>
            <person name="Hallmann A."/>
            <person name="Miller S.M."/>
            <person name="Nishii I."/>
            <person name="Ferris P."/>
            <person name="Kuo A."/>
            <person name="Mitros T."/>
            <person name="Fritz-Laylin L.K."/>
            <person name="Hellsten U."/>
            <person name="Chapman J."/>
            <person name="Simakov O."/>
            <person name="Rensing S.A."/>
            <person name="Terry A."/>
            <person name="Pangilinan J."/>
            <person name="Kapitonov V."/>
            <person name="Jurka J."/>
            <person name="Salamov A."/>
            <person name="Shapiro H."/>
            <person name="Schmutz J."/>
            <person name="Grimwood J."/>
            <person name="Lindquist E."/>
            <person name="Lucas S."/>
            <person name="Grigoriev I.V."/>
            <person name="Schmitt R."/>
            <person name="Kirk D."/>
            <person name="Rokhsar D.S."/>
        </authorList>
    </citation>
    <scope>NUCLEOTIDE SEQUENCE [LARGE SCALE GENOMIC DNA]</scope>
    <source>
        <strain evidence="2">f. Nagariensis / Eve</strain>
    </source>
</reference>
<evidence type="ECO:0000313" key="2">
    <source>
        <dbReference type="Proteomes" id="UP000001058"/>
    </source>
</evidence>
<dbReference type="AlphaFoldDB" id="D8TXY5"/>
<name>D8TXY5_VOLCA</name>
<organism evidence="2">
    <name type="scientific">Volvox carteri f. nagariensis</name>
    <dbReference type="NCBI Taxonomy" id="3068"/>
    <lineage>
        <taxon>Eukaryota</taxon>
        <taxon>Viridiplantae</taxon>
        <taxon>Chlorophyta</taxon>
        <taxon>core chlorophytes</taxon>
        <taxon>Chlorophyceae</taxon>
        <taxon>CS clade</taxon>
        <taxon>Chlamydomonadales</taxon>
        <taxon>Volvocaceae</taxon>
        <taxon>Volvox</taxon>
    </lineage>
</organism>
<sequence length="121" mass="11930">MAAMGGGAVAMAAGDGAPEEGEEGARSEMLVGVGKEGVVLGAGEGRVGAATAGDGTGDVAMAACAEMMMLMKVRIQVQIVQRMSKAVAIAEGVVVGEMVAGGWVFSLAADCESELVMSSYG</sequence>
<protein>
    <submittedName>
        <fullName evidence="1">Uncharacterized protein</fullName>
    </submittedName>
</protein>
<accession>D8TXY5</accession>
<evidence type="ECO:0000313" key="1">
    <source>
        <dbReference type="EMBL" id="EFJ47724.1"/>
    </source>
</evidence>
<dbReference type="InParanoid" id="D8TXY5"/>
<dbReference type="GeneID" id="9615435"/>